<feature type="compositionally biased region" description="Polar residues" evidence="1">
    <location>
        <begin position="1"/>
        <end position="16"/>
    </location>
</feature>
<feature type="region of interest" description="Disordered" evidence="1">
    <location>
        <begin position="1"/>
        <end position="119"/>
    </location>
</feature>
<feature type="compositionally biased region" description="Polar residues" evidence="1">
    <location>
        <begin position="48"/>
        <end position="62"/>
    </location>
</feature>
<gene>
    <name evidence="2" type="ORF">CERZMDRAFT_82684</name>
</gene>
<name>A0A6A6FMS8_9PEZI</name>
<feature type="region of interest" description="Disordered" evidence="1">
    <location>
        <begin position="178"/>
        <end position="204"/>
    </location>
</feature>
<dbReference type="Proteomes" id="UP000799539">
    <property type="component" value="Unassembled WGS sequence"/>
</dbReference>
<protein>
    <submittedName>
        <fullName evidence="2">Uncharacterized protein</fullName>
    </submittedName>
</protein>
<reference evidence="2" key="1">
    <citation type="journal article" date="2020" name="Stud. Mycol.">
        <title>101 Dothideomycetes genomes: a test case for predicting lifestyles and emergence of pathogens.</title>
        <authorList>
            <person name="Haridas S."/>
            <person name="Albert R."/>
            <person name="Binder M."/>
            <person name="Bloem J."/>
            <person name="Labutti K."/>
            <person name="Salamov A."/>
            <person name="Andreopoulos B."/>
            <person name="Baker S."/>
            <person name="Barry K."/>
            <person name="Bills G."/>
            <person name="Bluhm B."/>
            <person name="Cannon C."/>
            <person name="Castanera R."/>
            <person name="Culley D."/>
            <person name="Daum C."/>
            <person name="Ezra D."/>
            <person name="Gonzalez J."/>
            <person name="Henrissat B."/>
            <person name="Kuo A."/>
            <person name="Liang C."/>
            <person name="Lipzen A."/>
            <person name="Lutzoni F."/>
            <person name="Magnuson J."/>
            <person name="Mondo S."/>
            <person name="Nolan M."/>
            <person name="Ohm R."/>
            <person name="Pangilinan J."/>
            <person name="Park H.-J."/>
            <person name="Ramirez L."/>
            <person name="Alfaro M."/>
            <person name="Sun H."/>
            <person name="Tritt A."/>
            <person name="Yoshinaga Y."/>
            <person name="Zwiers L.-H."/>
            <person name="Turgeon B."/>
            <person name="Goodwin S."/>
            <person name="Spatafora J."/>
            <person name="Crous P."/>
            <person name="Grigoriev I."/>
        </authorList>
    </citation>
    <scope>NUCLEOTIDE SEQUENCE</scope>
    <source>
        <strain evidence="2">SCOH1-5</strain>
    </source>
</reference>
<dbReference type="AlphaFoldDB" id="A0A6A6FMS8"/>
<evidence type="ECO:0000313" key="2">
    <source>
        <dbReference type="EMBL" id="KAF2214752.1"/>
    </source>
</evidence>
<dbReference type="EMBL" id="ML992667">
    <property type="protein sequence ID" value="KAF2214752.1"/>
    <property type="molecule type" value="Genomic_DNA"/>
</dbReference>
<feature type="compositionally biased region" description="Basic residues" evidence="1">
    <location>
        <begin position="37"/>
        <end position="46"/>
    </location>
</feature>
<evidence type="ECO:0000256" key="1">
    <source>
        <dbReference type="SAM" id="MobiDB-lite"/>
    </source>
</evidence>
<proteinExistence type="predicted"/>
<accession>A0A6A6FMS8</accession>
<sequence length="204" mass="22854">MNQTPAGALSPPQTHKSPCRGPCEGLKSVWWFGVSPAHRRRRRSSRRTWSIANNAIHNSHASRQAHRQPAKTPASEKWGVSEQRSPSSQYAPDRRYRSPSEPPEMTDVQGGSRRRRRRRRRCCSTCLSAISLPPLTFRNTTQEKETERKEVEKSFFVGKSGSSRCDASHGSTYTVVSHAPVTGKGEQQLPSSCTSHSEREVTAE</sequence>
<evidence type="ECO:0000313" key="3">
    <source>
        <dbReference type="Proteomes" id="UP000799539"/>
    </source>
</evidence>
<organism evidence="2 3">
    <name type="scientific">Cercospora zeae-maydis SCOH1-5</name>
    <dbReference type="NCBI Taxonomy" id="717836"/>
    <lineage>
        <taxon>Eukaryota</taxon>
        <taxon>Fungi</taxon>
        <taxon>Dikarya</taxon>
        <taxon>Ascomycota</taxon>
        <taxon>Pezizomycotina</taxon>
        <taxon>Dothideomycetes</taxon>
        <taxon>Dothideomycetidae</taxon>
        <taxon>Mycosphaerellales</taxon>
        <taxon>Mycosphaerellaceae</taxon>
        <taxon>Cercospora</taxon>
    </lineage>
</organism>
<keyword evidence="3" id="KW-1185">Reference proteome</keyword>